<proteinExistence type="predicted"/>
<protein>
    <submittedName>
        <fullName evidence="1">BgTH12-02987</fullName>
    </submittedName>
</protein>
<name>A0A9W4D287_BLUGR</name>
<accession>A0A9W4D287</accession>
<dbReference type="EMBL" id="CAJHIT010000007">
    <property type="protein sequence ID" value="CAD6503320.1"/>
    <property type="molecule type" value="Genomic_DNA"/>
</dbReference>
<dbReference type="Proteomes" id="UP000683417">
    <property type="component" value="Unassembled WGS sequence"/>
</dbReference>
<comment type="caution">
    <text evidence="1">The sequence shown here is derived from an EMBL/GenBank/DDBJ whole genome shotgun (WGS) entry which is preliminary data.</text>
</comment>
<gene>
    <name evidence="1" type="ORF">BGTH12_LOCUS4678</name>
</gene>
<evidence type="ECO:0000313" key="1">
    <source>
        <dbReference type="EMBL" id="CAD6503320.1"/>
    </source>
</evidence>
<dbReference type="AlphaFoldDB" id="A0A9W4D287"/>
<sequence length="309" mass="35654">MHCAYAFLLIPEYSVLQEGRLLVIGVDTNYSHYSVHKPLIPDKFPEIRPELDIAMTTYYENGPGTYVRAYCSIKVSVRNIMETIISGHDDITDVSHINFGVTEKDLAPCLSHIQLSDSGYDSETAISLKGLLQKKVCSTRDVFSLNFRNELQLTGHYGYFARKACNGKKWINLDVPIETQQIFLPNHVFGEKRCEYENEVKVLSIATMGHLHIFKRNDQNSQWWPETFIGLEKKNAFKLADFICRHYVVLKPVMKTIYEYQRNDCDSEFCCINCYKGNKEYRQEKNRIIAEIRSLKLGRIPEIDGGITN</sequence>
<evidence type="ECO:0000313" key="2">
    <source>
        <dbReference type="Proteomes" id="UP000683417"/>
    </source>
</evidence>
<reference evidence="1" key="1">
    <citation type="submission" date="2020-10" db="EMBL/GenBank/DDBJ databases">
        <authorList>
            <person name="Muller C M."/>
        </authorList>
    </citation>
    <scope>NUCLEOTIDE SEQUENCE</scope>
    <source>
        <strain evidence="1">THUN-12</strain>
    </source>
</reference>
<organism evidence="1 2">
    <name type="scientific">Blumeria graminis f. sp. triticale</name>
    <dbReference type="NCBI Taxonomy" id="1689686"/>
    <lineage>
        <taxon>Eukaryota</taxon>
        <taxon>Fungi</taxon>
        <taxon>Dikarya</taxon>
        <taxon>Ascomycota</taxon>
        <taxon>Pezizomycotina</taxon>
        <taxon>Leotiomycetes</taxon>
        <taxon>Erysiphales</taxon>
        <taxon>Erysiphaceae</taxon>
        <taxon>Blumeria</taxon>
    </lineage>
</organism>